<protein>
    <recommendedName>
        <fullName evidence="4">Transmembrane protein</fullName>
    </recommendedName>
</protein>
<keyword evidence="1" id="KW-0812">Transmembrane</keyword>
<keyword evidence="1" id="KW-1133">Transmembrane helix</keyword>
<keyword evidence="3" id="KW-1185">Reference proteome</keyword>
<evidence type="ECO:0008006" key="4">
    <source>
        <dbReference type="Google" id="ProtNLM"/>
    </source>
</evidence>
<gene>
    <name evidence="2" type="ORF">LP064_054</name>
</gene>
<reference evidence="2 3" key="1">
    <citation type="journal article" date="2014" name="Appl. Environ. Microbiol.">
        <title>Comparative genomic and morphological analysis of Listeria phages isolated from farm environments.</title>
        <authorList>
            <person name="Denes T."/>
            <person name="Vongkamjan K."/>
            <person name="Ackermann H.W."/>
            <person name="Moreno Switt A.I."/>
            <person name="Wiedmann M."/>
            <person name="den Bakker H.C."/>
        </authorList>
    </citation>
    <scope>NUCLEOTIDE SEQUENCE [LARGE SCALE GENOMIC DNA]</scope>
</reference>
<dbReference type="Proteomes" id="UP000026994">
    <property type="component" value="Segment"/>
</dbReference>
<evidence type="ECO:0000313" key="2">
    <source>
        <dbReference type="EMBL" id="AHL19074.1"/>
    </source>
</evidence>
<evidence type="ECO:0000256" key="1">
    <source>
        <dbReference type="SAM" id="Phobius"/>
    </source>
</evidence>
<organism evidence="2 3">
    <name type="scientific">Listeria phage LP-064</name>
    <dbReference type="NCBI Taxonomy" id="1458853"/>
    <lineage>
        <taxon>Viruses</taxon>
        <taxon>Duplodnaviria</taxon>
        <taxon>Heunggongvirae</taxon>
        <taxon>Uroviricota</taxon>
        <taxon>Caudoviricetes</taxon>
        <taxon>Herelleviridae</taxon>
        <taxon>Jasinskavirinae</taxon>
        <taxon>Pecentumvirus</taxon>
        <taxon>Pecentumvirus LP064</taxon>
    </lineage>
</organism>
<keyword evidence="1" id="KW-0472">Membrane</keyword>
<feature type="transmembrane region" description="Helical" evidence="1">
    <location>
        <begin position="6"/>
        <end position="22"/>
    </location>
</feature>
<evidence type="ECO:0000313" key="3">
    <source>
        <dbReference type="Proteomes" id="UP000026994"/>
    </source>
</evidence>
<proteinExistence type="predicted"/>
<dbReference type="EMBL" id="KJ094029">
    <property type="protein sequence ID" value="AHL19074.1"/>
    <property type="molecule type" value="Genomic_DNA"/>
</dbReference>
<feature type="transmembrane region" description="Helical" evidence="1">
    <location>
        <begin position="47"/>
        <end position="70"/>
    </location>
</feature>
<accession>A0A059T6K4</accession>
<name>A0A059T6K4_9CAUD</name>
<sequence length="74" mass="8842">MVLLILQIYVAIYPLFLLLIYLESKDDSHDVKVTYLWNYYRNPISRFILRVSFITFLPLAVIAIFSAYGWEHLK</sequence>